<accession>A0A6C0H0G2</accession>
<reference evidence="1" key="1">
    <citation type="journal article" date="2020" name="Nature">
        <title>Giant virus diversity and host interactions through global metagenomics.</title>
        <authorList>
            <person name="Schulz F."/>
            <person name="Roux S."/>
            <person name="Paez-Espino D."/>
            <person name="Jungbluth S."/>
            <person name="Walsh D.A."/>
            <person name="Denef V.J."/>
            <person name="McMahon K.D."/>
            <person name="Konstantinidis K.T."/>
            <person name="Eloe-Fadrosh E.A."/>
            <person name="Kyrpides N.C."/>
            <person name="Woyke T."/>
        </authorList>
    </citation>
    <scope>NUCLEOTIDE SEQUENCE</scope>
    <source>
        <strain evidence="1">GVMAG-M-3300023179-4</strain>
    </source>
</reference>
<evidence type="ECO:0000313" key="1">
    <source>
        <dbReference type="EMBL" id="QHT73897.1"/>
    </source>
</evidence>
<proteinExistence type="predicted"/>
<name>A0A6C0H0G2_9ZZZZ</name>
<protein>
    <submittedName>
        <fullName evidence="1">Uncharacterized protein</fullName>
    </submittedName>
</protein>
<organism evidence="1">
    <name type="scientific">viral metagenome</name>
    <dbReference type="NCBI Taxonomy" id="1070528"/>
    <lineage>
        <taxon>unclassified sequences</taxon>
        <taxon>metagenomes</taxon>
        <taxon>organismal metagenomes</taxon>
    </lineage>
</organism>
<sequence length="350" mass="41715">MPILHESKEYIYNALTNDKGPIYKWDPIKKLYKYSNTFHLNKNYSKTFDPKSFMKRGDVIHFGNDDYRNNNKMIFDGEKLQHLDTNVDDYGGLPSNFVVGDNEDDFNIGDFEDIIDHNEINWLSKDKLKEIKIYESNGEIFGNVTIKENIWKINFEINKDTEFNLGYTRRYSRQYKCLLDNNNIIINTNPITKYLLKTIENQDNSKLVDLIKCNNKVFIISNYGKNYSWFIFQVLKEYKFIESDKNISTFPIIWKKRESSYDCDTLILDKDHLDRYMKNDKAIDKVYINEIIGYPIKIELVKKEDCNLLMNYIKEYINKLVINYDNIKKRHPFYRDGSLSLGMFLDLPSF</sequence>
<dbReference type="EMBL" id="MN739834">
    <property type="protein sequence ID" value="QHT73897.1"/>
    <property type="molecule type" value="Genomic_DNA"/>
</dbReference>
<dbReference type="AlphaFoldDB" id="A0A6C0H0G2"/>